<name>A0ABS5F1K9_9PROT</name>
<comment type="caution">
    <text evidence="18">The sequence shown here is derived from an EMBL/GenBank/DDBJ whole genome shotgun (WGS) entry which is preliminary data.</text>
</comment>
<protein>
    <submittedName>
        <fullName evidence="18">TonB-dependent siderophore receptor</fullName>
    </submittedName>
</protein>
<dbReference type="PANTHER" id="PTHR32552">
    <property type="entry name" value="FERRICHROME IRON RECEPTOR-RELATED"/>
    <property type="match status" value="1"/>
</dbReference>
<dbReference type="Gene3D" id="2.40.170.20">
    <property type="entry name" value="TonB-dependent receptor, beta-barrel domain"/>
    <property type="match status" value="1"/>
</dbReference>
<evidence type="ECO:0000256" key="13">
    <source>
        <dbReference type="ARBA" id="ARBA00023237"/>
    </source>
</evidence>
<evidence type="ECO:0000256" key="11">
    <source>
        <dbReference type="ARBA" id="ARBA00023136"/>
    </source>
</evidence>
<comment type="similarity">
    <text evidence="2 14 15">Belongs to the TonB-dependent receptor family.</text>
</comment>
<dbReference type="PROSITE" id="PS52016">
    <property type="entry name" value="TONB_DEPENDENT_REC_3"/>
    <property type="match status" value="1"/>
</dbReference>
<evidence type="ECO:0000313" key="18">
    <source>
        <dbReference type="EMBL" id="MBR0666442.1"/>
    </source>
</evidence>
<reference evidence="19" key="1">
    <citation type="journal article" date="2021" name="Syst. Appl. Microbiol.">
        <title>Roseomonas hellenica sp. nov., isolated from roots of wild-growing Alkanna tinctoria.</title>
        <authorList>
            <person name="Rat A."/>
            <person name="Naranjo H.D."/>
            <person name="Lebbe L."/>
            <person name="Cnockaert M."/>
            <person name="Krigas N."/>
            <person name="Grigoriadou K."/>
            <person name="Maloupa E."/>
            <person name="Willems A."/>
        </authorList>
    </citation>
    <scope>NUCLEOTIDE SEQUENCE [LARGE SCALE GENOMIC DNA]</scope>
    <source>
        <strain evidence="19">LMG 31523</strain>
    </source>
</reference>
<evidence type="ECO:0000256" key="2">
    <source>
        <dbReference type="ARBA" id="ARBA00009810"/>
    </source>
</evidence>
<evidence type="ECO:0000256" key="6">
    <source>
        <dbReference type="ARBA" id="ARBA00022692"/>
    </source>
</evidence>
<keyword evidence="3 14" id="KW-0813">Transport</keyword>
<keyword evidence="11 14" id="KW-0472">Membrane</keyword>
<evidence type="ECO:0000256" key="3">
    <source>
        <dbReference type="ARBA" id="ARBA00022448"/>
    </source>
</evidence>
<dbReference type="Pfam" id="PF00593">
    <property type="entry name" value="TonB_dep_Rec_b-barrel"/>
    <property type="match status" value="1"/>
</dbReference>
<keyword evidence="10 15" id="KW-0798">TonB box</keyword>
<proteinExistence type="inferred from homology"/>
<dbReference type="InterPro" id="IPR036942">
    <property type="entry name" value="Beta-barrel_TonB_sf"/>
</dbReference>
<organism evidence="18 19">
    <name type="scientific">Plastoroseomonas hellenica</name>
    <dbReference type="NCBI Taxonomy" id="2687306"/>
    <lineage>
        <taxon>Bacteria</taxon>
        <taxon>Pseudomonadati</taxon>
        <taxon>Pseudomonadota</taxon>
        <taxon>Alphaproteobacteria</taxon>
        <taxon>Acetobacterales</taxon>
        <taxon>Acetobacteraceae</taxon>
        <taxon>Plastoroseomonas</taxon>
    </lineage>
</organism>
<evidence type="ECO:0000256" key="5">
    <source>
        <dbReference type="ARBA" id="ARBA00022496"/>
    </source>
</evidence>
<accession>A0ABS5F1K9</accession>
<dbReference type="InterPro" id="IPR039426">
    <property type="entry name" value="TonB-dep_rcpt-like"/>
</dbReference>
<keyword evidence="6 14" id="KW-0812">Transmembrane</keyword>
<keyword evidence="9" id="KW-0406">Ion transport</keyword>
<keyword evidence="4 14" id="KW-1134">Transmembrane beta strand</keyword>
<keyword evidence="8" id="KW-0408">Iron</keyword>
<evidence type="ECO:0000256" key="9">
    <source>
        <dbReference type="ARBA" id="ARBA00023065"/>
    </source>
</evidence>
<evidence type="ECO:0000256" key="7">
    <source>
        <dbReference type="ARBA" id="ARBA00022729"/>
    </source>
</evidence>
<comment type="subcellular location">
    <subcellularLocation>
        <location evidence="1 14">Cell outer membrane</location>
        <topology evidence="1 14">Multi-pass membrane protein</topology>
    </subcellularLocation>
</comment>
<evidence type="ECO:0000256" key="15">
    <source>
        <dbReference type="RuleBase" id="RU003357"/>
    </source>
</evidence>
<dbReference type="CDD" id="cd01347">
    <property type="entry name" value="ligand_gated_channel"/>
    <property type="match status" value="1"/>
</dbReference>
<sequence length="697" mass="75706">MPSKAQEAAAPAAGGVTLPQIEVSGAAATATAPVAGYVAPVAASGTKTDTPLIETPQSITVITRDRIDAQAVRSVEEALRYTPGVTAELSGFDPRFDGVRIRGFDARPSQYLDGLRLLRQFGPTSIEQYGLERIEVVRGPASVLYGQTVPGGLIDLVSKRPTRTPFGEVNLSAGSHNRFQGAFDLGGPANADGTVLYRMTGLIRDSDTQIDHVRDNRYFIAPAVTWQPTEDTSLTLLARYQYDQTTSPIGLPAIGTLLPNRNGSIARSRYAGEPGFNRSDVTLFSIGWDFRHRFDDVWSIRQNARYLNNRVAYETMYGSALSADQATLSRGALLQRESSDTVNIDTTAQARFATGPVSHTLLLGADYRQYWGNYQSWFGRASSLNLFSPNYGAVIADPRAAPVIATNRDDRLVQFGLYAQDQIRFGNWLLTLGARQDWAQTIQTSQLTGARSSANDSAVTGRVALMYLFPFGLSPYVSYATSFDPVVGAAAPQRGGGGFEPTRGEQYEAGLRYQPPGSNSLISAAIFDLRQTNVSTRDPTYTAFQVQTGEIRVRGLELEALASLAEGLNLIASYTYLDGEITRANDGTRGNRPALVPQHTASLWGEYRFQEGSRLQGLSVGAGVRHVGALYGDNANLYRSPSVTLADASIGYQIGRYRLTLNASNIFNKEYVASCTGAFYCYYGTGRTVIGSIAYRW</sequence>
<gene>
    <name evidence="18" type="ORF">GXW71_18930</name>
</gene>
<evidence type="ECO:0000256" key="10">
    <source>
        <dbReference type="ARBA" id="ARBA00023077"/>
    </source>
</evidence>
<dbReference type="PANTHER" id="PTHR32552:SF68">
    <property type="entry name" value="FERRICHROME OUTER MEMBRANE TRANSPORTER_PHAGE RECEPTOR"/>
    <property type="match status" value="1"/>
</dbReference>
<dbReference type="Proteomes" id="UP001196870">
    <property type="component" value="Unassembled WGS sequence"/>
</dbReference>
<keyword evidence="19" id="KW-1185">Reference proteome</keyword>
<dbReference type="InterPro" id="IPR012910">
    <property type="entry name" value="Plug_dom"/>
</dbReference>
<evidence type="ECO:0000256" key="12">
    <source>
        <dbReference type="ARBA" id="ARBA00023170"/>
    </source>
</evidence>
<evidence type="ECO:0000256" key="1">
    <source>
        <dbReference type="ARBA" id="ARBA00004571"/>
    </source>
</evidence>
<keyword evidence="12 18" id="KW-0675">Receptor</keyword>
<dbReference type="InterPro" id="IPR037066">
    <property type="entry name" value="Plug_dom_sf"/>
</dbReference>
<keyword evidence="7" id="KW-0732">Signal</keyword>
<dbReference type="Pfam" id="PF07715">
    <property type="entry name" value="Plug"/>
    <property type="match status" value="1"/>
</dbReference>
<dbReference type="NCBIfam" id="TIGR01783">
    <property type="entry name" value="TonB-siderophor"/>
    <property type="match status" value="1"/>
</dbReference>
<dbReference type="InterPro" id="IPR010105">
    <property type="entry name" value="TonB_sidphr_rcpt"/>
</dbReference>
<evidence type="ECO:0000256" key="8">
    <source>
        <dbReference type="ARBA" id="ARBA00023004"/>
    </source>
</evidence>
<evidence type="ECO:0000259" key="17">
    <source>
        <dbReference type="Pfam" id="PF07715"/>
    </source>
</evidence>
<feature type="domain" description="TonB-dependent receptor-like beta-barrel" evidence="16">
    <location>
        <begin position="225"/>
        <end position="666"/>
    </location>
</feature>
<dbReference type="Gene3D" id="2.170.130.10">
    <property type="entry name" value="TonB-dependent receptor, plug domain"/>
    <property type="match status" value="1"/>
</dbReference>
<evidence type="ECO:0000256" key="14">
    <source>
        <dbReference type="PROSITE-ProRule" id="PRU01360"/>
    </source>
</evidence>
<evidence type="ECO:0000259" key="16">
    <source>
        <dbReference type="Pfam" id="PF00593"/>
    </source>
</evidence>
<evidence type="ECO:0000256" key="4">
    <source>
        <dbReference type="ARBA" id="ARBA00022452"/>
    </source>
</evidence>
<dbReference type="EMBL" id="JAAGBB010000023">
    <property type="protein sequence ID" value="MBR0666442.1"/>
    <property type="molecule type" value="Genomic_DNA"/>
</dbReference>
<dbReference type="InterPro" id="IPR000531">
    <property type="entry name" value="Beta-barrel_TonB"/>
</dbReference>
<keyword evidence="5" id="KW-0410">Iron transport</keyword>
<keyword evidence="13 14" id="KW-0998">Cell outer membrane</keyword>
<feature type="domain" description="TonB-dependent receptor plug" evidence="17">
    <location>
        <begin position="52"/>
        <end position="152"/>
    </location>
</feature>
<evidence type="ECO:0000313" key="19">
    <source>
        <dbReference type="Proteomes" id="UP001196870"/>
    </source>
</evidence>
<dbReference type="SUPFAM" id="SSF56935">
    <property type="entry name" value="Porins"/>
    <property type="match status" value="1"/>
</dbReference>